<reference evidence="1 2" key="1">
    <citation type="submission" date="2019-01" db="EMBL/GenBank/DDBJ databases">
        <title>Genome sequencing of strain DFW100M-13.</title>
        <authorList>
            <person name="Heo J."/>
            <person name="Kim S.-J."/>
            <person name="Kim J.-S."/>
            <person name="Hong S.-B."/>
            <person name="Kwon S.-W."/>
        </authorList>
    </citation>
    <scope>NUCLEOTIDE SEQUENCE [LARGE SCALE GENOMIC DNA]</scope>
    <source>
        <strain evidence="1 2">DFW100M-13</strain>
    </source>
</reference>
<dbReference type="RefSeq" id="WP_129392424.1">
    <property type="nucleotide sequence ID" value="NZ_CP035494.1"/>
</dbReference>
<protein>
    <submittedName>
        <fullName evidence="1">Uncharacterized protein</fullName>
    </submittedName>
</protein>
<dbReference type="KEGG" id="mprt:ET475_15715"/>
<sequence length="68" mass="7221">MKHEAKLQGNDNGNVSYASSMVAESLAGGTPWANISQIDAITEATEIGGHVLTEAEWMTIAVELIQGY</sequence>
<dbReference type="AlphaFoldDB" id="A0A4P6EG67"/>
<accession>A0A4P6EG67</accession>
<name>A0A4P6EG67_9MICO</name>
<dbReference type="EMBL" id="CP035494">
    <property type="protein sequence ID" value="QAY61285.1"/>
    <property type="molecule type" value="Genomic_DNA"/>
</dbReference>
<evidence type="ECO:0000313" key="2">
    <source>
        <dbReference type="Proteomes" id="UP000293995"/>
    </source>
</evidence>
<dbReference type="Proteomes" id="UP000293995">
    <property type="component" value="Chromosome"/>
</dbReference>
<evidence type="ECO:0000313" key="1">
    <source>
        <dbReference type="EMBL" id="QAY61285.1"/>
    </source>
</evidence>
<proteinExistence type="predicted"/>
<gene>
    <name evidence="1" type="ORF">ET475_15715</name>
</gene>
<dbReference type="OrthoDB" id="5289561at2"/>
<organism evidence="1 2">
    <name type="scientific">Microbacterium protaetiae</name>
    <dbReference type="NCBI Taxonomy" id="2509458"/>
    <lineage>
        <taxon>Bacteria</taxon>
        <taxon>Bacillati</taxon>
        <taxon>Actinomycetota</taxon>
        <taxon>Actinomycetes</taxon>
        <taxon>Micrococcales</taxon>
        <taxon>Microbacteriaceae</taxon>
        <taxon>Microbacterium</taxon>
    </lineage>
</organism>
<keyword evidence="2" id="KW-1185">Reference proteome</keyword>